<reference evidence="4" key="1">
    <citation type="journal article" date="2021" name="Proc. Natl. Acad. Sci. U.S.A.">
        <title>A Catalog of Tens of Thousands of Viruses from Human Metagenomes Reveals Hidden Associations with Chronic Diseases.</title>
        <authorList>
            <person name="Tisza M.J."/>
            <person name="Buck C.B."/>
        </authorList>
    </citation>
    <scope>NUCLEOTIDE SEQUENCE</scope>
    <source>
        <strain evidence="4">Ctij073</strain>
    </source>
</reference>
<evidence type="ECO:0000256" key="1">
    <source>
        <dbReference type="ARBA" id="ARBA00004328"/>
    </source>
</evidence>
<organism evidence="4">
    <name type="scientific">Siphoviridae sp. ctij073</name>
    <dbReference type="NCBI Taxonomy" id="2825625"/>
    <lineage>
        <taxon>Viruses</taxon>
        <taxon>Duplodnaviria</taxon>
        <taxon>Heunggongvirae</taxon>
        <taxon>Uroviricota</taxon>
        <taxon>Caudoviricetes</taxon>
    </lineage>
</organism>
<evidence type="ECO:0000313" key="4">
    <source>
        <dbReference type="EMBL" id="DAF91261.1"/>
    </source>
</evidence>
<proteinExistence type="predicted"/>
<feature type="domain" description="Phage capsid-like C-terminal" evidence="3">
    <location>
        <begin position="119"/>
        <end position="397"/>
    </location>
</feature>
<dbReference type="NCBIfam" id="TIGR01554">
    <property type="entry name" value="major_cap_HK97"/>
    <property type="match status" value="1"/>
</dbReference>
<dbReference type="InterPro" id="IPR024455">
    <property type="entry name" value="Phage_capsid"/>
</dbReference>
<evidence type="ECO:0000259" key="3">
    <source>
        <dbReference type="Pfam" id="PF05065"/>
    </source>
</evidence>
<dbReference type="GO" id="GO:0044423">
    <property type="term" value="C:virion component"/>
    <property type="evidence" value="ECO:0007669"/>
    <property type="project" value="UniProtKB-KW"/>
</dbReference>
<dbReference type="Pfam" id="PF05065">
    <property type="entry name" value="Phage_capsid"/>
    <property type="match status" value="1"/>
</dbReference>
<dbReference type="EMBL" id="BK016048">
    <property type="protein sequence ID" value="DAF91261.1"/>
    <property type="molecule type" value="Genomic_DNA"/>
</dbReference>
<protein>
    <submittedName>
        <fullName evidence="4">Major capsid protein</fullName>
    </submittedName>
</protein>
<name>A0A8S5U9V9_9CAUD</name>
<evidence type="ECO:0000256" key="2">
    <source>
        <dbReference type="ARBA" id="ARBA00022844"/>
    </source>
</evidence>
<dbReference type="InterPro" id="IPR054612">
    <property type="entry name" value="Phage_capsid-like_C"/>
</dbReference>
<accession>A0A8S5U9V9</accession>
<dbReference type="SUPFAM" id="SSF56563">
    <property type="entry name" value="Major capsid protein gp5"/>
    <property type="match status" value="1"/>
</dbReference>
<comment type="subcellular location">
    <subcellularLocation>
        <location evidence="1">Virion</location>
    </subcellularLocation>
</comment>
<keyword evidence="2" id="KW-0946">Virion</keyword>
<sequence length="404" mass="42883">MNMKEKLISLAADRSRHLQAAEDALNKGDRETYDKEMQAVEDLNAQMAPIQKLLKEQEANALEGAGAEDKAKAAQVENQVNALRAGRRITLSDDTVRRALNSTLIGSDSLAKPTRVGTTIHDNNTVVSAVIDHVTVMDLQGCAQWDEPYVKTDPTAAVGTDGTAPTASDPVFRVASVKPVLVETLSYVSRHIENLTPVNYLAKVQELALKALRRKVVELIALGDGSNFYGLTNAVNTKNEAIPKTMTVSSATIGADFLRKVVLGAGGSETTGAGFLLLNKQDLVALGDIRGTNEKLPVYEITPDPATFGNTGTIKDGGLIVNYILVDKLTALSASTKGAKAIQTMVYVDLSAYLLGLFGNYTVEVSKDYKFAEGLLAVRGEVMAGGNLCVDQAATVVTLAATGG</sequence>